<organism evidence="3 4">
    <name type="scientific">Candidatus Kaiserbacteria bacterium CG10_big_fil_rev_8_21_14_0_10_51_14</name>
    <dbReference type="NCBI Taxonomy" id="1974610"/>
    <lineage>
        <taxon>Bacteria</taxon>
        <taxon>Candidatus Kaiseribacteriota</taxon>
    </lineage>
</organism>
<evidence type="ECO:0000313" key="3">
    <source>
        <dbReference type="EMBL" id="PIR84033.1"/>
    </source>
</evidence>
<keyword evidence="2" id="KW-1133">Transmembrane helix</keyword>
<evidence type="ECO:0000313" key="4">
    <source>
        <dbReference type="Proteomes" id="UP000231192"/>
    </source>
</evidence>
<protein>
    <recommendedName>
        <fullName evidence="1">Queuosine precursor transporter</fullName>
    </recommendedName>
</protein>
<gene>
    <name evidence="3" type="ORF">COU18_01345</name>
</gene>
<dbReference type="NCBIfam" id="TIGR00697">
    <property type="entry name" value="queuosine precursor transporter"/>
    <property type="match status" value="1"/>
</dbReference>
<dbReference type="PANTHER" id="PTHR34300">
    <property type="entry name" value="QUEUOSINE PRECURSOR TRANSPORTER-RELATED"/>
    <property type="match status" value="1"/>
</dbReference>
<name>A0A2H0UC80_9BACT</name>
<feature type="transmembrane region" description="Helical" evidence="2">
    <location>
        <begin position="12"/>
        <end position="31"/>
    </location>
</feature>
<dbReference type="InterPro" id="IPR003744">
    <property type="entry name" value="YhhQ"/>
</dbReference>
<dbReference type="Pfam" id="PF02592">
    <property type="entry name" value="Vut_1"/>
    <property type="match status" value="1"/>
</dbReference>
<feature type="transmembrane region" description="Helical" evidence="2">
    <location>
        <begin position="180"/>
        <end position="198"/>
    </location>
</feature>
<accession>A0A2H0UC80</accession>
<proteinExistence type="predicted"/>
<feature type="transmembrane region" description="Helical" evidence="2">
    <location>
        <begin position="137"/>
        <end position="159"/>
    </location>
</feature>
<reference evidence="4" key="1">
    <citation type="submission" date="2017-09" db="EMBL/GenBank/DDBJ databases">
        <title>Depth-based differentiation of microbial function through sediment-hosted aquifers and enrichment of novel symbionts in the deep terrestrial subsurface.</title>
        <authorList>
            <person name="Probst A.J."/>
            <person name="Ladd B."/>
            <person name="Jarett J.K."/>
            <person name="Geller-Mcgrath D.E."/>
            <person name="Sieber C.M.K."/>
            <person name="Emerson J.B."/>
            <person name="Anantharaman K."/>
            <person name="Thomas B.C."/>
            <person name="Malmstrom R."/>
            <person name="Stieglmeier M."/>
            <person name="Klingl A."/>
            <person name="Woyke T."/>
            <person name="Ryan C.M."/>
            <person name="Banfield J.F."/>
        </authorList>
    </citation>
    <scope>NUCLEOTIDE SEQUENCE [LARGE SCALE GENOMIC DNA]</scope>
</reference>
<feature type="transmembrane region" description="Helical" evidence="2">
    <location>
        <begin position="63"/>
        <end position="82"/>
    </location>
</feature>
<sequence>MNETVRGGLLAFMNELLLLVTALISALFVVVGWRLGRLYAVIILFLILIAGVGGKIVEFFGHSTNTGNIFYASVFLATYFLIERYGKREGIRSIWVGIIGVLFFSALAWITIALIGSPATAPLNEALSIAFGPVPRVAFASLVAYAISQSLNVYLYLLFKKRLQGKYLWLRANICNATAQIVDGLIFFTIAFVGVASTSVTIDAIFMGLAIKVVYMMFAAPLLYLNKIEEERAKGAWAITLK</sequence>
<dbReference type="AlphaFoldDB" id="A0A2H0UC80"/>
<keyword evidence="2" id="KW-0472">Membrane</keyword>
<dbReference type="PANTHER" id="PTHR34300:SF2">
    <property type="entry name" value="QUEUOSINE PRECURSOR TRANSPORTER-RELATED"/>
    <property type="match status" value="1"/>
</dbReference>
<evidence type="ECO:0000256" key="1">
    <source>
        <dbReference type="NCBIfam" id="TIGR00697"/>
    </source>
</evidence>
<feature type="transmembrane region" description="Helical" evidence="2">
    <location>
        <begin position="38"/>
        <end position="57"/>
    </location>
</feature>
<evidence type="ECO:0000256" key="2">
    <source>
        <dbReference type="SAM" id="Phobius"/>
    </source>
</evidence>
<keyword evidence="2" id="KW-0812">Transmembrane</keyword>
<feature type="transmembrane region" description="Helical" evidence="2">
    <location>
        <begin position="204"/>
        <end position="225"/>
    </location>
</feature>
<comment type="caution">
    <text evidence="3">The sequence shown here is derived from an EMBL/GenBank/DDBJ whole genome shotgun (WGS) entry which is preliminary data.</text>
</comment>
<dbReference type="EMBL" id="PFBK01000003">
    <property type="protein sequence ID" value="PIR84033.1"/>
    <property type="molecule type" value="Genomic_DNA"/>
</dbReference>
<dbReference type="Proteomes" id="UP000231192">
    <property type="component" value="Unassembled WGS sequence"/>
</dbReference>
<feature type="transmembrane region" description="Helical" evidence="2">
    <location>
        <begin position="94"/>
        <end position="117"/>
    </location>
</feature>